<evidence type="ECO:0000313" key="2">
    <source>
        <dbReference type="EMBL" id="PIA90670.1"/>
    </source>
</evidence>
<dbReference type="Proteomes" id="UP000230605">
    <property type="component" value="Chromosome 9"/>
</dbReference>
<reference evidence="2 3" key="1">
    <citation type="submission" date="2015-10" db="EMBL/GenBank/DDBJ databases">
        <title>The cercosporin biosynthetic gene cluster was horizontally transferred to several fungal lineages and shown to be expanded in Cercospora beticola based on microsynteny with recipient genomes.</title>
        <authorList>
            <person name="De Jonge R."/>
            <person name="Ebert M.K."/>
            <person name="Suttle J.C."/>
            <person name="Jurick Ii W.M."/>
            <person name="Secor G.A."/>
            <person name="Thomma B.P."/>
            <person name="Van De Peer Y."/>
            <person name="Bolton M.D."/>
        </authorList>
    </citation>
    <scope>NUCLEOTIDE SEQUENCE [LARGE SCALE GENOMIC DNA]</scope>
    <source>
        <strain evidence="2 3">09-40</strain>
    </source>
</reference>
<evidence type="ECO:0000256" key="1">
    <source>
        <dbReference type="SAM" id="MobiDB-lite"/>
    </source>
</evidence>
<dbReference type="OrthoDB" id="5426872at2759"/>
<dbReference type="EMBL" id="LKMD01000107">
    <property type="protein sequence ID" value="PIA90670.1"/>
    <property type="molecule type" value="Genomic_DNA"/>
</dbReference>
<evidence type="ECO:0000313" key="3">
    <source>
        <dbReference type="Proteomes" id="UP000230605"/>
    </source>
</evidence>
<dbReference type="AlphaFoldDB" id="A0A2G5HDP7"/>
<feature type="compositionally biased region" description="Basic and acidic residues" evidence="1">
    <location>
        <begin position="149"/>
        <end position="199"/>
    </location>
</feature>
<gene>
    <name evidence="2" type="ORF">CB0940_11164</name>
</gene>
<comment type="caution">
    <text evidence="2">The sequence shown here is derived from an EMBL/GenBank/DDBJ whole genome shotgun (WGS) entry which is preliminary data.</text>
</comment>
<protein>
    <submittedName>
        <fullName evidence="2">Uncharacterized protein</fullName>
    </submittedName>
</protein>
<accession>A0A2G5HDP7</accession>
<proteinExistence type="predicted"/>
<organism evidence="2 3">
    <name type="scientific">Cercospora beticola</name>
    <name type="common">Sugarbeet leaf spot fungus</name>
    <dbReference type="NCBI Taxonomy" id="122368"/>
    <lineage>
        <taxon>Eukaryota</taxon>
        <taxon>Fungi</taxon>
        <taxon>Dikarya</taxon>
        <taxon>Ascomycota</taxon>
        <taxon>Pezizomycotina</taxon>
        <taxon>Dothideomycetes</taxon>
        <taxon>Dothideomycetidae</taxon>
        <taxon>Mycosphaerellales</taxon>
        <taxon>Mycosphaerellaceae</taxon>
        <taxon>Cercospora</taxon>
    </lineage>
</organism>
<feature type="compositionally biased region" description="Basic residues" evidence="1">
    <location>
        <begin position="236"/>
        <end position="246"/>
    </location>
</feature>
<feature type="region of interest" description="Disordered" evidence="1">
    <location>
        <begin position="132"/>
        <end position="269"/>
    </location>
</feature>
<sequence>MKIQKTTQLSVKDAQPILAKFLERTKTRPHLHPDAWLATEGVRWGSKGGPNGGWAIHHLKRIETGMRGVSLMPESREELVAKFGDEAIQHGVTTSDPNQIGDDFAVDEAIAQTESHYVEDKIDLTGKSGKDLTAAEKKARKEAKKKRRQQEQADGERAGKRKKKETDVTDLDKDADAQSKESYEREQEILEGEVGERDGGSNSKQNIPPPVLVTHDSDGEVVVQKQARTAEEKAARKAAKKAKRHDKMAAKAKASAQSSETAGPAELSD</sequence>
<name>A0A2G5HDP7_CERBT</name>